<keyword evidence="3" id="KW-1185">Reference proteome</keyword>
<dbReference type="WBParaSite" id="nRc.2.0.1.t16153-RA">
    <property type="protein sequence ID" value="nRc.2.0.1.t16153-RA"/>
    <property type="gene ID" value="nRc.2.0.1.g16153"/>
</dbReference>
<protein>
    <submittedName>
        <fullName evidence="4">SRR1-like domain-containing protein</fullName>
    </submittedName>
</protein>
<dbReference type="InterPro" id="IPR012942">
    <property type="entry name" value="SRR1-like"/>
</dbReference>
<comment type="similarity">
    <text evidence="1">Belongs to the SRR1 family.</text>
</comment>
<name>A0A915IPN5_ROMCU</name>
<evidence type="ECO:0000313" key="3">
    <source>
        <dbReference type="Proteomes" id="UP000887565"/>
    </source>
</evidence>
<dbReference type="OMA" id="EMANDRC"/>
<dbReference type="InterPro" id="IPR040044">
    <property type="entry name" value="SRR1L"/>
</dbReference>
<dbReference type="PANTHER" id="PTHR28626">
    <property type="entry name" value="SRR1-LIKE PROTEIN"/>
    <property type="match status" value="1"/>
</dbReference>
<dbReference type="Proteomes" id="UP000887565">
    <property type="component" value="Unplaced"/>
</dbReference>
<evidence type="ECO:0000259" key="2">
    <source>
        <dbReference type="Pfam" id="PF07985"/>
    </source>
</evidence>
<organism evidence="3 4">
    <name type="scientific">Romanomermis culicivorax</name>
    <name type="common">Nematode worm</name>
    <dbReference type="NCBI Taxonomy" id="13658"/>
    <lineage>
        <taxon>Eukaryota</taxon>
        <taxon>Metazoa</taxon>
        <taxon>Ecdysozoa</taxon>
        <taxon>Nematoda</taxon>
        <taxon>Enoplea</taxon>
        <taxon>Dorylaimia</taxon>
        <taxon>Mermithida</taxon>
        <taxon>Mermithoidea</taxon>
        <taxon>Mermithidae</taxon>
        <taxon>Romanomermis</taxon>
    </lineage>
</organism>
<reference evidence="4" key="1">
    <citation type="submission" date="2022-11" db="UniProtKB">
        <authorList>
            <consortium name="WormBaseParasite"/>
        </authorList>
    </citation>
    <scope>IDENTIFICATION</scope>
</reference>
<evidence type="ECO:0000313" key="4">
    <source>
        <dbReference type="WBParaSite" id="nRc.2.0.1.t16153-RA"/>
    </source>
</evidence>
<sequence>MESNNDFILVKRGRRKCVRKSDPGNSDTLPKGLQKDKATDDFDVDSFKSTLANRKSRVGDFVDEILRNRTLSNYLERFKYLNIACYGLGKFSRCSTARCQLALLLVLIDKLNSKFDMKISFVKCFDPIFNNFEKCWISDNFLISKSEMANDRCLYTGKNDEDLLTLFYMPHSGRPMYNNVLYANWSAEQLSRICVFGNTFSTIIQQRLFHSKNNRSLKNLHATVENQLVEEIILPDFDAEENVFNDTAIHIFRKTNLTRFDFQKNTFEQPIYDSVTEIILD</sequence>
<dbReference type="GO" id="GO:0005634">
    <property type="term" value="C:nucleus"/>
    <property type="evidence" value="ECO:0007669"/>
    <property type="project" value="TreeGrafter"/>
</dbReference>
<feature type="domain" description="SRR1-like" evidence="2">
    <location>
        <begin position="75"/>
        <end position="251"/>
    </location>
</feature>
<accession>A0A915IPN5</accession>
<dbReference type="PANTHER" id="PTHR28626:SF3">
    <property type="entry name" value="SRR1-LIKE PROTEIN"/>
    <property type="match status" value="1"/>
</dbReference>
<dbReference type="AlphaFoldDB" id="A0A915IPN5"/>
<dbReference type="GO" id="GO:0005737">
    <property type="term" value="C:cytoplasm"/>
    <property type="evidence" value="ECO:0007669"/>
    <property type="project" value="TreeGrafter"/>
</dbReference>
<evidence type="ECO:0000256" key="1">
    <source>
        <dbReference type="ARBA" id="ARBA00009856"/>
    </source>
</evidence>
<dbReference type="Pfam" id="PF07985">
    <property type="entry name" value="SRR1"/>
    <property type="match status" value="1"/>
</dbReference>
<proteinExistence type="inferred from homology"/>